<evidence type="ECO:0000313" key="1">
    <source>
        <dbReference type="EMBL" id="MBD3927155.1"/>
    </source>
</evidence>
<evidence type="ECO:0000313" key="2">
    <source>
        <dbReference type="Proteomes" id="UP000618818"/>
    </source>
</evidence>
<dbReference type="EMBL" id="JACXYZ010000004">
    <property type="protein sequence ID" value="MBD3927155.1"/>
    <property type="molecule type" value="Genomic_DNA"/>
</dbReference>
<sequence length="100" mass="11013">MDRAGDVLDLRFEPREERGLRVFVRAVWQAVTLADTISGNDASGGGGTYVVTRRSDGSEVVRVDVSHDEIGATRLHLEAQLAELTPEEFAATWSRSEEQP</sequence>
<proteinExistence type="predicted"/>
<dbReference type="RefSeq" id="WP_191196988.1">
    <property type="nucleotide sequence ID" value="NZ_JACXYZ010000004.1"/>
</dbReference>
<name>A0ABR8NGA1_9ACTN</name>
<accession>A0ABR8NGA1</accession>
<organism evidence="1 2">
    <name type="scientific">Nocardioides cavernae</name>
    <dbReference type="NCBI Taxonomy" id="1921566"/>
    <lineage>
        <taxon>Bacteria</taxon>
        <taxon>Bacillati</taxon>
        <taxon>Actinomycetota</taxon>
        <taxon>Actinomycetes</taxon>
        <taxon>Propionibacteriales</taxon>
        <taxon>Nocardioidaceae</taxon>
        <taxon>Nocardioides</taxon>
    </lineage>
</organism>
<protein>
    <submittedName>
        <fullName evidence="1">Uncharacterized protein</fullName>
    </submittedName>
</protein>
<keyword evidence="2" id="KW-1185">Reference proteome</keyword>
<gene>
    <name evidence="1" type="ORF">IEZ26_21215</name>
</gene>
<comment type="caution">
    <text evidence="1">The sequence shown here is derived from an EMBL/GenBank/DDBJ whole genome shotgun (WGS) entry which is preliminary data.</text>
</comment>
<dbReference type="Proteomes" id="UP000618818">
    <property type="component" value="Unassembled WGS sequence"/>
</dbReference>
<reference evidence="1 2" key="1">
    <citation type="submission" date="2020-09" db="EMBL/GenBank/DDBJ databases">
        <title>novel species in genus Nocardioides.</title>
        <authorList>
            <person name="Zhang G."/>
        </authorList>
    </citation>
    <scope>NUCLEOTIDE SEQUENCE [LARGE SCALE GENOMIC DNA]</scope>
    <source>
        <strain evidence="1 2">KCTC 39551</strain>
    </source>
</reference>